<proteinExistence type="predicted"/>
<evidence type="ECO:0000313" key="1">
    <source>
        <dbReference type="EMBL" id="EET24529.1"/>
    </source>
</evidence>
<protein>
    <submittedName>
        <fullName evidence="1">Uncharacterized protein</fullName>
    </submittedName>
</protein>
<gene>
    <name evidence="1" type="ORF">VchoM_02556</name>
</gene>
<accession>A0A0X1L1W8</accession>
<organism evidence="1">
    <name type="scientific">Vibrio cholerae (strain MO10)</name>
    <dbReference type="NCBI Taxonomy" id="345072"/>
    <lineage>
        <taxon>Bacteria</taxon>
        <taxon>Pseudomonadati</taxon>
        <taxon>Pseudomonadota</taxon>
        <taxon>Gammaproteobacteria</taxon>
        <taxon>Vibrionales</taxon>
        <taxon>Vibrionaceae</taxon>
        <taxon>Vibrio</taxon>
    </lineage>
</organism>
<dbReference type="EMBL" id="DS990137">
    <property type="protein sequence ID" value="EET24529.1"/>
    <property type="molecule type" value="Genomic_DNA"/>
</dbReference>
<dbReference type="HOGENOM" id="CLU_3278410_0_0_6"/>
<sequence length="41" mass="4850">MSKILLIEPKVHQQKTADHRACFRLKNQESDHARLTKCDRC</sequence>
<name>A0A0X1L1W8_VIBCO</name>
<dbReference type="Proteomes" id="UP000004687">
    <property type="component" value="Unassembled WGS sequence"/>
</dbReference>
<reference evidence="1" key="1">
    <citation type="submission" date="2005-09" db="EMBL/GenBank/DDBJ databases">
        <title>Annotation of Vibrio cholerae MO10.</title>
        <authorList>
            <person name="Colwell R."/>
            <person name="Grim C.J."/>
            <person name="Young S."/>
            <person name="Jaffe D."/>
            <person name="Gnerre S."/>
            <person name="Berlin A."/>
            <person name="Heiman D."/>
            <person name="Hepburn T."/>
            <person name="Shea T."/>
            <person name="Sykes S."/>
            <person name="Yandava C."/>
            <person name="Alvarado L."/>
            <person name="Kodira C."/>
            <person name="Borodovsky M."/>
            <person name="Heidelberg J."/>
            <person name="Lander E."/>
            <person name="Galagan J."/>
            <person name="Nusbaum C."/>
            <person name="Birren B."/>
        </authorList>
    </citation>
    <scope>NUCLEOTIDE SEQUENCE [LARGE SCALE GENOMIC DNA]</scope>
    <source>
        <strain evidence="1">MO10</strain>
    </source>
</reference>
<dbReference type="AlphaFoldDB" id="A0A0X1L1W8"/>
<reference evidence="1" key="2">
    <citation type="submission" date="2008-07" db="EMBL/GenBank/DDBJ databases">
        <authorList>
            <consortium name="Broad Institute Genome Sequencing Platform"/>
            <person name="Colwell R."/>
            <person name="Grim C.J."/>
            <person name="Young S."/>
            <person name="Jaffe D."/>
            <person name="Gnerre S."/>
            <person name="Berlin A."/>
            <person name="Heiman D."/>
            <person name="Hepburn T."/>
            <person name="Shea T."/>
            <person name="Sykes S."/>
            <person name="Alvarado L."/>
            <person name="Kodira C."/>
            <person name="Heidelberg J."/>
            <person name="Lander E."/>
            <person name="Galagan J."/>
            <person name="Nusbaum C."/>
            <person name="Birren B."/>
        </authorList>
    </citation>
    <scope>NUCLEOTIDE SEQUENCE [LARGE SCALE GENOMIC DNA]</scope>
    <source>
        <strain evidence="1">MO10</strain>
    </source>
</reference>